<evidence type="ECO:0000313" key="2">
    <source>
        <dbReference type="EMBL" id="CAH2034201.1"/>
    </source>
</evidence>
<organism evidence="2 3">
    <name type="scientific">Iphiclides podalirius</name>
    <name type="common">scarce swallowtail</name>
    <dbReference type="NCBI Taxonomy" id="110791"/>
    <lineage>
        <taxon>Eukaryota</taxon>
        <taxon>Metazoa</taxon>
        <taxon>Ecdysozoa</taxon>
        <taxon>Arthropoda</taxon>
        <taxon>Hexapoda</taxon>
        <taxon>Insecta</taxon>
        <taxon>Pterygota</taxon>
        <taxon>Neoptera</taxon>
        <taxon>Endopterygota</taxon>
        <taxon>Lepidoptera</taxon>
        <taxon>Glossata</taxon>
        <taxon>Ditrysia</taxon>
        <taxon>Papilionoidea</taxon>
        <taxon>Papilionidae</taxon>
        <taxon>Papilioninae</taxon>
        <taxon>Iphiclides</taxon>
    </lineage>
</organism>
<feature type="region of interest" description="Disordered" evidence="1">
    <location>
        <begin position="128"/>
        <end position="155"/>
    </location>
</feature>
<feature type="region of interest" description="Disordered" evidence="1">
    <location>
        <begin position="177"/>
        <end position="198"/>
    </location>
</feature>
<accession>A0ABN8HJ13</accession>
<name>A0ABN8HJ13_9NEOP</name>
<protein>
    <submittedName>
        <fullName evidence="2">Uncharacterized protein</fullName>
    </submittedName>
</protein>
<feature type="compositionally biased region" description="Polar residues" evidence="1">
    <location>
        <begin position="178"/>
        <end position="190"/>
    </location>
</feature>
<feature type="compositionally biased region" description="Polar residues" evidence="1">
    <location>
        <begin position="128"/>
        <end position="138"/>
    </location>
</feature>
<evidence type="ECO:0000313" key="3">
    <source>
        <dbReference type="Proteomes" id="UP000837857"/>
    </source>
</evidence>
<reference evidence="2" key="1">
    <citation type="submission" date="2022-03" db="EMBL/GenBank/DDBJ databases">
        <authorList>
            <person name="Martin H S."/>
        </authorList>
    </citation>
    <scope>NUCLEOTIDE SEQUENCE</scope>
</reference>
<evidence type="ECO:0000256" key="1">
    <source>
        <dbReference type="SAM" id="MobiDB-lite"/>
    </source>
</evidence>
<sequence length="198" mass="21913">MHCSSDWSARSRLILYSLGAPTPRLWPPNVSAPFVGFAVWVRFRTASVRSASRLFIYPRERNATRDVDASQPSLTVAVMVGAWPPCGRDLPPPRRKLLFSVDRNPARCHLLGSSRTSIAPFTSHWPSTASSLPQQSSRPFVARPNLPRASCSPRDPRRLPYAPYFGLAHSLRYADGASPSTRSLSFSQSIRGRHESAG</sequence>
<dbReference type="EMBL" id="OW152813">
    <property type="protein sequence ID" value="CAH2034201.1"/>
    <property type="molecule type" value="Genomic_DNA"/>
</dbReference>
<feature type="non-terminal residue" evidence="2">
    <location>
        <position position="198"/>
    </location>
</feature>
<dbReference type="Proteomes" id="UP000837857">
    <property type="component" value="Chromosome 1"/>
</dbReference>
<gene>
    <name evidence="2" type="ORF">IPOD504_LOCUS24</name>
</gene>
<proteinExistence type="predicted"/>
<keyword evidence="3" id="KW-1185">Reference proteome</keyword>